<dbReference type="VEuPathDB" id="FungiDB:SPRG_21292"/>
<keyword evidence="2" id="KW-1185">Reference proteome</keyword>
<proteinExistence type="predicted"/>
<dbReference type="Proteomes" id="UP000030745">
    <property type="component" value="Unassembled WGS sequence"/>
</dbReference>
<dbReference type="OrthoDB" id="336240at2759"/>
<evidence type="ECO:0008006" key="3">
    <source>
        <dbReference type="Google" id="ProtNLM"/>
    </source>
</evidence>
<accession>A0A067C0K5</accession>
<gene>
    <name evidence="1" type="ORF">SPRG_21292</name>
</gene>
<dbReference type="AlphaFoldDB" id="A0A067C0K5"/>
<evidence type="ECO:0000313" key="1">
    <source>
        <dbReference type="EMBL" id="KDO20342.1"/>
    </source>
</evidence>
<sequence>MADVGQFPGGRDALLAMGFALVQQDGVGVYLMEEPDLAADLDKWSDWFDTLKVMRDHVENMLAQPLPSVYPS</sequence>
<name>A0A067C0K5_SAPPC</name>
<organism evidence="1 2">
    <name type="scientific">Saprolegnia parasitica (strain CBS 223.65)</name>
    <dbReference type="NCBI Taxonomy" id="695850"/>
    <lineage>
        <taxon>Eukaryota</taxon>
        <taxon>Sar</taxon>
        <taxon>Stramenopiles</taxon>
        <taxon>Oomycota</taxon>
        <taxon>Saprolegniomycetes</taxon>
        <taxon>Saprolegniales</taxon>
        <taxon>Saprolegniaceae</taxon>
        <taxon>Saprolegnia</taxon>
    </lineage>
</organism>
<protein>
    <recommendedName>
        <fullName evidence="3">PUB domain-containing protein</fullName>
    </recommendedName>
</protein>
<dbReference type="RefSeq" id="XP_012208960.1">
    <property type="nucleotide sequence ID" value="XM_012353570.1"/>
</dbReference>
<reference evidence="1 2" key="1">
    <citation type="journal article" date="2013" name="PLoS Genet.">
        <title>Distinctive expansion of potential virulence genes in the genome of the oomycete fish pathogen Saprolegnia parasitica.</title>
        <authorList>
            <person name="Jiang R.H."/>
            <person name="de Bruijn I."/>
            <person name="Haas B.J."/>
            <person name="Belmonte R."/>
            <person name="Lobach L."/>
            <person name="Christie J."/>
            <person name="van den Ackerveken G."/>
            <person name="Bottin A."/>
            <person name="Bulone V."/>
            <person name="Diaz-Moreno S.M."/>
            <person name="Dumas B."/>
            <person name="Fan L."/>
            <person name="Gaulin E."/>
            <person name="Govers F."/>
            <person name="Grenville-Briggs L.J."/>
            <person name="Horner N.R."/>
            <person name="Levin J.Z."/>
            <person name="Mammella M."/>
            <person name="Meijer H.J."/>
            <person name="Morris P."/>
            <person name="Nusbaum C."/>
            <person name="Oome S."/>
            <person name="Phillips A.J."/>
            <person name="van Rooyen D."/>
            <person name="Rzeszutek E."/>
            <person name="Saraiva M."/>
            <person name="Secombes C.J."/>
            <person name="Seidl M.F."/>
            <person name="Snel B."/>
            <person name="Stassen J.H."/>
            <person name="Sykes S."/>
            <person name="Tripathy S."/>
            <person name="van den Berg H."/>
            <person name="Vega-Arreguin J.C."/>
            <person name="Wawra S."/>
            <person name="Young S.K."/>
            <person name="Zeng Q."/>
            <person name="Dieguez-Uribeondo J."/>
            <person name="Russ C."/>
            <person name="Tyler B.M."/>
            <person name="van West P."/>
        </authorList>
    </citation>
    <scope>NUCLEOTIDE SEQUENCE [LARGE SCALE GENOMIC DNA]</scope>
    <source>
        <strain evidence="1 2">CBS 223.65</strain>
    </source>
</reference>
<dbReference type="KEGG" id="spar:SPRG_21292"/>
<evidence type="ECO:0000313" key="2">
    <source>
        <dbReference type="Proteomes" id="UP000030745"/>
    </source>
</evidence>
<dbReference type="EMBL" id="KK583315">
    <property type="protein sequence ID" value="KDO20342.1"/>
    <property type="molecule type" value="Genomic_DNA"/>
</dbReference>
<dbReference type="GeneID" id="24142088"/>